<sequence>MTDQKNLGLVDSTLRSRTSREPLVGTTLIERTLAGRVFTMAGGETMQTAPYVNSERGGMVLTGPTALQTAGHLRARHEELTFLIEPTSVFALATAERPLIIDEPADALFAPTVEEVLQAQRDAGASVAVIPAGFVDVADSEALKAILAAANKIDRDDAILPLAVHQKWSTPELISQLIAVATRSRHPVALALGAKAGDPLNLKGGPESYRRFFGEVKGAVPWRADLAGIDAIVYGARAAAIGQIPSLRRLSVPGNKSFSSRPSDRAPHVLMPELMRFARSSEMHMKWFASATPWPCLCAHCGGRAVDSFTGSDEDRFLAHLHNLAVFDEIVATATSMSTAQAAQWWSQRLAEAEAEHVRLAQHTGVMIPLPPTLARWRSLG</sequence>
<organism evidence="1 2">
    <name type="scientific">Microbacterium croceum</name>
    <dbReference type="NCBI Taxonomy" id="2851645"/>
    <lineage>
        <taxon>Bacteria</taxon>
        <taxon>Bacillati</taxon>
        <taxon>Actinomycetota</taxon>
        <taxon>Actinomycetes</taxon>
        <taxon>Micrococcales</taxon>
        <taxon>Microbacteriaceae</taxon>
        <taxon>Microbacterium</taxon>
    </lineage>
</organism>
<reference evidence="1 2" key="1">
    <citation type="submission" date="2021-06" db="EMBL/GenBank/DDBJ databases">
        <title>Genome-based taxonomic framework of Microbacterium strains isolated from marine environment, the description of four new species and reclassification of four preexisting species.</title>
        <authorList>
            <person name="Lee S.D."/>
            <person name="Kim S.-M."/>
            <person name="Byeon Y.-S."/>
            <person name="Yang H.L."/>
            <person name="Kim I.S."/>
        </authorList>
    </citation>
    <scope>NUCLEOTIDE SEQUENCE [LARGE SCALE GENOMIC DNA]</scope>
    <source>
        <strain evidence="1 2">SSW1-49</strain>
    </source>
</reference>
<keyword evidence="2" id="KW-1185">Reference proteome</keyword>
<protein>
    <recommendedName>
        <fullName evidence="3">tRNA-guanine(15) transglycosylase-like domain-containing protein</fullName>
    </recommendedName>
</protein>
<gene>
    <name evidence="1" type="ORF">KZC51_02265</name>
</gene>
<evidence type="ECO:0000313" key="1">
    <source>
        <dbReference type="EMBL" id="MCK2034950.1"/>
    </source>
</evidence>
<dbReference type="EMBL" id="JAHWXN010000001">
    <property type="protein sequence ID" value="MCK2034950.1"/>
    <property type="molecule type" value="Genomic_DNA"/>
</dbReference>
<evidence type="ECO:0008006" key="3">
    <source>
        <dbReference type="Google" id="ProtNLM"/>
    </source>
</evidence>
<name>A0ABT0FA66_9MICO</name>
<accession>A0ABT0FA66</accession>
<evidence type="ECO:0000313" key="2">
    <source>
        <dbReference type="Proteomes" id="UP001300096"/>
    </source>
</evidence>
<dbReference type="RefSeq" id="WP_247628401.1">
    <property type="nucleotide sequence ID" value="NZ_JAHWXN010000001.1"/>
</dbReference>
<proteinExistence type="predicted"/>
<dbReference type="Proteomes" id="UP001300096">
    <property type="component" value="Unassembled WGS sequence"/>
</dbReference>
<comment type="caution">
    <text evidence="1">The sequence shown here is derived from an EMBL/GenBank/DDBJ whole genome shotgun (WGS) entry which is preliminary data.</text>
</comment>